<dbReference type="GO" id="GO:0005829">
    <property type="term" value="C:cytosol"/>
    <property type="evidence" value="ECO:0007669"/>
    <property type="project" value="TreeGrafter"/>
</dbReference>
<dbReference type="GO" id="GO:0008198">
    <property type="term" value="F:ferrous iron binding"/>
    <property type="evidence" value="ECO:0007669"/>
    <property type="project" value="TreeGrafter"/>
</dbReference>
<dbReference type="NCBIfam" id="TIGR03421">
    <property type="entry name" value="FeS_CyaY"/>
    <property type="match status" value="1"/>
</dbReference>
<dbReference type="Pfam" id="PF01491">
    <property type="entry name" value="Frataxin_Cyay"/>
    <property type="match status" value="1"/>
</dbReference>
<dbReference type="GO" id="GO:0008199">
    <property type="term" value="F:ferric iron binding"/>
    <property type="evidence" value="ECO:0007669"/>
    <property type="project" value="InterPro"/>
</dbReference>
<evidence type="ECO:0000256" key="1">
    <source>
        <dbReference type="ARBA" id="ARBA00008183"/>
    </source>
</evidence>
<dbReference type="EMBL" id="MLJW01000047">
    <property type="protein sequence ID" value="OIR05853.1"/>
    <property type="molecule type" value="Genomic_DNA"/>
</dbReference>
<organism evidence="4">
    <name type="scientific">mine drainage metagenome</name>
    <dbReference type="NCBI Taxonomy" id="410659"/>
    <lineage>
        <taxon>unclassified sequences</taxon>
        <taxon>metagenomes</taxon>
        <taxon>ecological metagenomes</taxon>
    </lineage>
</organism>
<dbReference type="HAMAP" id="MF_00142">
    <property type="entry name" value="CyaY"/>
    <property type="match status" value="1"/>
</dbReference>
<dbReference type="PANTHER" id="PTHR16821:SF2">
    <property type="entry name" value="FRATAXIN, MITOCHONDRIAL"/>
    <property type="match status" value="1"/>
</dbReference>
<comment type="similarity">
    <text evidence="1">Belongs to the frataxin family.</text>
</comment>
<dbReference type="PROSITE" id="PS01344">
    <property type="entry name" value="FRATAXIN_1"/>
    <property type="match status" value="1"/>
</dbReference>
<dbReference type="PROSITE" id="PS50810">
    <property type="entry name" value="FRATAXIN_2"/>
    <property type="match status" value="1"/>
</dbReference>
<evidence type="ECO:0000256" key="3">
    <source>
        <dbReference type="ARBA" id="ARBA00023004"/>
    </source>
</evidence>
<dbReference type="InterPro" id="IPR002908">
    <property type="entry name" value="Frataxin/CyaY"/>
</dbReference>
<name>A0A1J5SP56_9ZZZZ</name>
<sequence>MTESEFNELADAVFQRIELAIDDADAGIDYDSNGTVLEMEFADGSKLIVNRHVPNREIWLAAKSGGFHYALENERWFSQRDGSELFTKLSELVKLGTGQQLDF</sequence>
<accession>A0A1J5SP56</accession>
<comment type="caution">
    <text evidence="4">The sequence shown here is derived from an EMBL/GenBank/DDBJ whole genome shotgun (WGS) entry which is preliminary data.</text>
</comment>
<protein>
    <submittedName>
        <fullName evidence="4">Protein CyaY</fullName>
    </submittedName>
</protein>
<keyword evidence="2" id="KW-0479">Metal-binding</keyword>
<dbReference type="Gene3D" id="3.30.920.10">
    <property type="entry name" value="Frataxin/CyaY"/>
    <property type="match status" value="1"/>
</dbReference>
<keyword evidence="3" id="KW-0408">Iron</keyword>
<evidence type="ECO:0000313" key="4">
    <source>
        <dbReference type="EMBL" id="OIR05853.1"/>
    </source>
</evidence>
<dbReference type="SMART" id="SM01219">
    <property type="entry name" value="Frataxin_Cyay"/>
    <property type="match status" value="1"/>
</dbReference>
<evidence type="ECO:0000256" key="2">
    <source>
        <dbReference type="ARBA" id="ARBA00022723"/>
    </source>
</evidence>
<dbReference type="SUPFAM" id="SSF55387">
    <property type="entry name" value="Frataxin/Nqo15-like"/>
    <property type="match status" value="1"/>
</dbReference>
<reference evidence="4" key="1">
    <citation type="submission" date="2016-10" db="EMBL/GenBank/DDBJ databases">
        <title>Sequence of Gallionella enrichment culture.</title>
        <authorList>
            <person name="Poehlein A."/>
            <person name="Muehling M."/>
            <person name="Daniel R."/>
        </authorList>
    </citation>
    <scope>NUCLEOTIDE SEQUENCE</scope>
</reference>
<dbReference type="InterPro" id="IPR036524">
    <property type="entry name" value="Frataxin/CyaY_sf"/>
</dbReference>
<gene>
    <name evidence="4" type="primary">cyaY_6</name>
    <name evidence="4" type="ORF">GALL_119800</name>
</gene>
<dbReference type="InterPro" id="IPR047584">
    <property type="entry name" value="CyaY"/>
</dbReference>
<dbReference type="GO" id="GO:0016226">
    <property type="term" value="P:iron-sulfur cluster assembly"/>
    <property type="evidence" value="ECO:0007669"/>
    <property type="project" value="InterPro"/>
</dbReference>
<dbReference type="InterPro" id="IPR020895">
    <property type="entry name" value="Frataxin_CS"/>
</dbReference>
<proteinExistence type="inferred from homology"/>
<dbReference type="AlphaFoldDB" id="A0A1J5SP56"/>
<dbReference type="PANTHER" id="PTHR16821">
    <property type="entry name" value="FRATAXIN"/>
    <property type="match status" value="1"/>
</dbReference>